<dbReference type="Proteomes" id="UP000809621">
    <property type="component" value="Unassembled WGS sequence"/>
</dbReference>
<accession>A0ABS2HE19</accession>
<evidence type="ECO:0000313" key="3">
    <source>
        <dbReference type="Proteomes" id="UP000809621"/>
    </source>
</evidence>
<dbReference type="SUPFAM" id="SSF53300">
    <property type="entry name" value="vWA-like"/>
    <property type="match status" value="1"/>
</dbReference>
<dbReference type="InterPro" id="IPR002881">
    <property type="entry name" value="DUF58"/>
</dbReference>
<evidence type="ECO:0000313" key="2">
    <source>
        <dbReference type="EMBL" id="MBM7035833.1"/>
    </source>
</evidence>
<feature type="domain" description="DUF58" evidence="1">
    <location>
        <begin position="62"/>
        <end position="277"/>
    </location>
</feature>
<organism evidence="2 3">
    <name type="scientific">Vibrio ulleungensis</name>
    <dbReference type="NCBI Taxonomy" id="2807619"/>
    <lineage>
        <taxon>Bacteria</taxon>
        <taxon>Pseudomonadati</taxon>
        <taxon>Pseudomonadota</taxon>
        <taxon>Gammaproteobacteria</taxon>
        <taxon>Vibrionales</taxon>
        <taxon>Vibrionaceae</taxon>
        <taxon>Vibrio</taxon>
    </lineage>
</organism>
<name>A0ABS2HE19_9VIBR</name>
<comment type="caution">
    <text evidence="2">The sequence shown here is derived from an EMBL/GenBank/DDBJ whole genome shotgun (WGS) entry which is preliminary data.</text>
</comment>
<dbReference type="InterPro" id="IPR036465">
    <property type="entry name" value="vWFA_dom_sf"/>
</dbReference>
<evidence type="ECO:0000259" key="1">
    <source>
        <dbReference type="Pfam" id="PF01882"/>
    </source>
</evidence>
<sequence>MAVREQQKNPELDPRIYTDFNRLVQFKYMKNSFTLTPYDKASGLMSGRHLSRFRGRGLNFEEFRHYHEGDDIRSMDWRVTMRTRQPYVRVYSEEKDLPVILVVDQRKSMFFSSQHTMKSVVAAELGAICAWQVLKDSDRVGCLTFNDDGHSWISPQRSQKNTLQIVKSFEAYNHQLSASNEVPQSATQSLNLAFKTLRQMQLKGALVIMFSDFKGLDAQATKQLQILKSSNDVLGVMVSDIFEHKLQPTAEFYATNGAQQIALSKDAKDLSTRYEEYAKSELARLKHLFTTRSAPYIQVSTDGNHIHDFQMSMRGN</sequence>
<keyword evidence="3" id="KW-1185">Reference proteome</keyword>
<dbReference type="PANTHER" id="PTHR33608:SF12">
    <property type="entry name" value="DUF58 DOMAIN-CONTAINING PROTEIN"/>
    <property type="match status" value="1"/>
</dbReference>
<dbReference type="PANTHER" id="PTHR33608">
    <property type="entry name" value="BLL2464 PROTEIN"/>
    <property type="match status" value="1"/>
</dbReference>
<reference evidence="2 3" key="1">
    <citation type="submission" date="2021-02" db="EMBL/GenBank/DDBJ databases">
        <authorList>
            <person name="Park J.-S."/>
        </authorList>
    </citation>
    <scope>NUCLEOTIDE SEQUENCE [LARGE SCALE GENOMIC DNA]</scope>
    <source>
        <strain evidence="2 3">188UL20-2</strain>
    </source>
</reference>
<gene>
    <name evidence="2" type="ORF">JQC93_05380</name>
</gene>
<protein>
    <submittedName>
        <fullName evidence="2">DUF58 domain-containing protein</fullName>
    </submittedName>
</protein>
<dbReference type="Pfam" id="PF01882">
    <property type="entry name" value="DUF58"/>
    <property type="match status" value="1"/>
</dbReference>
<dbReference type="RefSeq" id="WP_205157461.1">
    <property type="nucleotide sequence ID" value="NZ_JAFEUM010000002.1"/>
</dbReference>
<dbReference type="EMBL" id="JAFEUM010000002">
    <property type="protein sequence ID" value="MBM7035833.1"/>
    <property type="molecule type" value="Genomic_DNA"/>
</dbReference>
<proteinExistence type="predicted"/>